<comment type="caution">
    <text evidence="1">The sequence shown here is derived from an EMBL/GenBank/DDBJ whole genome shotgun (WGS) entry which is preliminary data.</text>
</comment>
<reference evidence="1 2" key="1">
    <citation type="journal article" date="2019" name="Commun. Biol.">
        <title>The bagworm genome reveals a unique fibroin gene that provides high tensile strength.</title>
        <authorList>
            <person name="Kono N."/>
            <person name="Nakamura H."/>
            <person name="Ohtoshi R."/>
            <person name="Tomita M."/>
            <person name="Numata K."/>
            <person name="Arakawa K."/>
        </authorList>
    </citation>
    <scope>NUCLEOTIDE SEQUENCE [LARGE SCALE GENOMIC DNA]</scope>
</reference>
<name>A0A4C2A4Y2_EUMVA</name>
<evidence type="ECO:0000313" key="2">
    <source>
        <dbReference type="Proteomes" id="UP000299102"/>
    </source>
</evidence>
<dbReference type="Proteomes" id="UP000299102">
    <property type="component" value="Unassembled WGS sequence"/>
</dbReference>
<keyword evidence="2" id="KW-1185">Reference proteome</keyword>
<feature type="non-terminal residue" evidence="1">
    <location>
        <position position="1"/>
    </location>
</feature>
<dbReference type="AlphaFoldDB" id="A0A4C2A4Y2"/>
<dbReference type="EMBL" id="BGZK01002480">
    <property type="protein sequence ID" value="GBP94249.1"/>
    <property type="molecule type" value="Genomic_DNA"/>
</dbReference>
<evidence type="ECO:0000313" key="1">
    <source>
        <dbReference type="EMBL" id="GBP94249.1"/>
    </source>
</evidence>
<organism evidence="1 2">
    <name type="scientific">Eumeta variegata</name>
    <name type="common">Bagworm moth</name>
    <name type="synonym">Eumeta japonica</name>
    <dbReference type="NCBI Taxonomy" id="151549"/>
    <lineage>
        <taxon>Eukaryota</taxon>
        <taxon>Metazoa</taxon>
        <taxon>Ecdysozoa</taxon>
        <taxon>Arthropoda</taxon>
        <taxon>Hexapoda</taxon>
        <taxon>Insecta</taxon>
        <taxon>Pterygota</taxon>
        <taxon>Neoptera</taxon>
        <taxon>Endopterygota</taxon>
        <taxon>Lepidoptera</taxon>
        <taxon>Glossata</taxon>
        <taxon>Ditrysia</taxon>
        <taxon>Tineoidea</taxon>
        <taxon>Psychidae</taxon>
        <taxon>Oiketicinae</taxon>
        <taxon>Eumeta</taxon>
    </lineage>
</organism>
<gene>
    <name evidence="1" type="ORF">EVAR_7471_1</name>
</gene>
<accession>A0A4C2A4Y2</accession>
<sequence length="104" mass="11739">GAGRAASGAALKTALTVCEQPNLAPPFQMNIFDVDVILTRNFRPLDDKFKARASQVAVGVQLQRMHFYWFDAQEVEIFTDERYPATRPGYVRFLTIIATEMTLL</sequence>
<protein>
    <submittedName>
        <fullName evidence="1">Uncharacterized protein</fullName>
    </submittedName>
</protein>
<proteinExistence type="predicted"/>